<name>A0A1H2S3X5_THIRO</name>
<dbReference type="Pfam" id="PF21651">
    <property type="entry name" value="DUF6858"/>
    <property type="match status" value="1"/>
</dbReference>
<evidence type="ECO:0000313" key="1">
    <source>
        <dbReference type="EMBL" id="SDW26228.1"/>
    </source>
</evidence>
<keyword evidence="2" id="KW-1185">Reference proteome</keyword>
<dbReference type="OrthoDB" id="597829at2"/>
<gene>
    <name evidence="1" type="ORF">SAMN05421783_102276</name>
</gene>
<proteinExistence type="predicted"/>
<dbReference type="EMBL" id="FNNZ01000002">
    <property type="protein sequence ID" value="SDW26228.1"/>
    <property type="molecule type" value="Genomic_DNA"/>
</dbReference>
<evidence type="ECO:0000313" key="2">
    <source>
        <dbReference type="Proteomes" id="UP000198816"/>
    </source>
</evidence>
<organism evidence="1 2">
    <name type="scientific">Thiocapsa roseopersicina</name>
    <dbReference type="NCBI Taxonomy" id="1058"/>
    <lineage>
        <taxon>Bacteria</taxon>
        <taxon>Pseudomonadati</taxon>
        <taxon>Pseudomonadota</taxon>
        <taxon>Gammaproteobacteria</taxon>
        <taxon>Chromatiales</taxon>
        <taxon>Chromatiaceae</taxon>
        <taxon>Thiocapsa</taxon>
    </lineage>
</organism>
<dbReference type="STRING" id="1058.SAMN05421783_102276"/>
<dbReference type="InterPro" id="IPR049204">
    <property type="entry name" value="DUF6858"/>
</dbReference>
<reference evidence="2" key="1">
    <citation type="submission" date="2016-10" db="EMBL/GenBank/DDBJ databases">
        <authorList>
            <person name="Varghese N."/>
            <person name="Submissions S."/>
        </authorList>
    </citation>
    <scope>NUCLEOTIDE SEQUENCE [LARGE SCALE GENOMIC DNA]</scope>
    <source>
        <strain evidence="2">DSM 217</strain>
    </source>
</reference>
<accession>A0A1H2S3X5</accession>
<dbReference type="RefSeq" id="WP_093028348.1">
    <property type="nucleotide sequence ID" value="NZ_FNNZ01000002.1"/>
</dbReference>
<sequence>MKQTVLQESFPVYVLEIGREETPFDSVDGVCGYFRACIEAHPSAVFIAEFDHLRHTRSLPDGRVGEGIRAAKNLVFCFGITLPNPQALAMRPRSIGIAETDDGFVITFIESPMPVANAAMEDWALRLRQTEAAPA</sequence>
<protein>
    <submittedName>
        <fullName evidence="1">Uncharacterized protein</fullName>
    </submittedName>
</protein>
<dbReference type="Proteomes" id="UP000198816">
    <property type="component" value="Unassembled WGS sequence"/>
</dbReference>
<dbReference type="AlphaFoldDB" id="A0A1H2S3X5"/>